<proteinExistence type="predicted"/>
<reference evidence="1" key="1">
    <citation type="submission" date="2024-05" db="EMBL/GenBank/DDBJ databases">
        <title>30 novel species of actinomycetes from the DSMZ collection.</title>
        <authorList>
            <person name="Nouioui I."/>
        </authorList>
    </citation>
    <scope>NUCLEOTIDE SEQUENCE</scope>
    <source>
        <strain evidence="1">DSM 40712</strain>
    </source>
</reference>
<protein>
    <recommendedName>
        <fullName evidence="3">SWIM zinc finger family protein</fullName>
    </recommendedName>
</protein>
<dbReference type="EMBL" id="JAVRFH010000389">
    <property type="protein sequence ID" value="MDT0616782.1"/>
    <property type="molecule type" value="Genomic_DNA"/>
</dbReference>
<evidence type="ECO:0008006" key="3">
    <source>
        <dbReference type="Google" id="ProtNLM"/>
    </source>
</evidence>
<evidence type="ECO:0000313" key="1">
    <source>
        <dbReference type="EMBL" id="MDT0616782.1"/>
    </source>
</evidence>
<accession>A0ABU3B2U6</accession>
<organism evidence="1 2">
    <name type="scientific">Streptomyces lancefieldiae</name>
    <dbReference type="NCBI Taxonomy" id="3075520"/>
    <lineage>
        <taxon>Bacteria</taxon>
        <taxon>Bacillati</taxon>
        <taxon>Actinomycetota</taxon>
        <taxon>Actinomycetes</taxon>
        <taxon>Kitasatosporales</taxon>
        <taxon>Streptomycetaceae</taxon>
        <taxon>Streptomyces</taxon>
    </lineage>
</organism>
<comment type="caution">
    <text evidence="1">The sequence shown here is derived from an EMBL/GenBank/DDBJ whole genome shotgun (WGS) entry which is preliminary data.</text>
</comment>
<sequence>PHGGTLAFYPSADPLRALLAESSAVPDTFQLPQAPGSAAEWTALATRMAANLWAQSWPMWLDAVQLQYTADAECPWWLWANARAIPLAISEADAWQLMAMTAGGPVSIFGEWTGELLRPLTAWSDADRWAATGVVG</sequence>
<evidence type="ECO:0000313" key="2">
    <source>
        <dbReference type="Proteomes" id="UP001180724"/>
    </source>
</evidence>
<name>A0ABU3B2U6_9ACTN</name>
<keyword evidence="2" id="KW-1185">Reference proteome</keyword>
<feature type="non-terminal residue" evidence="1">
    <location>
        <position position="1"/>
    </location>
</feature>
<dbReference type="Proteomes" id="UP001180724">
    <property type="component" value="Unassembled WGS sequence"/>
</dbReference>
<gene>
    <name evidence="1" type="ORF">RM812_42660</name>
</gene>
<feature type="non-terminal residue" evidence="1">
    <location>
        <position position="136"/>
    </location>
</feature>